<feature type="compositionally biased region" description="Acidic residues" evidence="1">
    <location>
        <begin position="611"/>
        <end position="631"/>
    </location>
</feature>
<dbReference type="InterPro" id="IPR018247">
    <property type="entry name" value="EF_Hand_1_Ca_BS"/>
</dbReference>
<dbReference type="Pfam" id="PF13585">
    <property type="entry name" value="CHU_C"/>
    <property type="match status" value="1"/>
</dbReference>
<evidence type="ECO:0000313" key="4">
    <source>
        <dbReference type="Proteomes" id="UP000239800"/>
    </source>
</evidence>
<gene>
    <name evidence="3" type="ORF">BST85_07795</name>
</gene>
<feature type="domain" description="DUF7507" evidence="2">
    <location>
        <begin position="124"/>
        <end position="230"/>
    </location>
</feature>
<dbReference type="PROSITE" id="PS00018">
    <property type="entry name" value="EF_HAND_1"/>
    <property type="match status" value="1"/>
</dbReference>
<dbReference type="EMBL" id="MQUB01000001">
    <property type="protein sequence ID" value="PQB04811.1"/>
    <property type="molecule type" value="Genomic_DNA"/>
</dbReference>
<dbReference type="PANTHER" id="PTHR34819">
    <property type="entry name" value="LARGE CYSTEINE-RICH PERIPLASMIC PROTEIN OMCB"/>
    <property type="match status" value="1"/>
</dbReference>
<evidence type="ECO:0000313" key="3">
    <source>
        <dbReference type="EMBL" id="PQB04811.1"/>
    </source>
</evidence>
<dbReference type="Proteomes" id="UP000239800">
    <property type="component" value="Unassembled WGS sequence"/>
</dbReference>
<dbReference type="PANTHER" id="PTHR34819:SF3">
    <property type="entry name" value="CELL SURFACE PROTEIN"/>
    <property type="match status" value="1"/>
</dbReference>
<feature type="region of interest" description="Disordered" evidence="1">
    <location>
        <begin position="609"/>
        <end position="631"/>
    </location>
</feature>
<organism evidence="3 4">
    <name type="scientific">Aureitalea marina</name>
    <dbReference type="NCBI Taxonomy" id="930804"/>
    <lineage>
        <taxon>Bacteria</taxon>
        <taxon>Pseudomonadati</taxon>
        <taxon>Bacteroidota</taxon>
        <taxon>Flavobacteriia</taxon>
        <taxon>Flavobacteriales</taxon>
        <taxon>Flavobacteriaceae</taxon>
        <taxon>Aureitalea</taxon>
    </lineage>
</organism>
<dbReference type="RefSeq" id="WP_104812740.1">
    <property type="nucleotide sequence ID" value="NZ_MQUB01000001.1"/>
</dbReference>
<dbReference type="InterPro" id="IPR051172">
    <property type="entry name" value="Chlamydia_OmcB"/>
</dbReference>
<feature type="domain" description="DUF7507" evidence="2">
    <location>
        <begin position="249"/>
        <end position="357"/>
    </location>
</feature>
<comment type="caution">
    <text evidence="3">The sequence shown here is derived from an EMBL/GenBank/DDBJ whole genome shotgun (WGS) entry which is preliminary data.</text>
</comment>
<sequence>MKEADYDIGGDCSSVGDEITYTFTVYNTGNVSLSNVEVEDLLLGGILAGPDSGDNDNDGLLDVNEEWIYTGSYLITQADIDAGVVLNQATASAIAPDQSPVSDLSGSAIDTDDVTETELCQQADIAVVKIGELENPDECSSIGDTINYQFLVSNKGNVSLSDIELIDDLLGGVVAGPISGDTDNDGQLDVTEQWIYEASYTITQDDIDAGEVVNQATVTGLTQDQTEVSDQSGTTVDTDDATETDLCQEPAIAIVKTASYDDGGDCSEAGKPIIYTFAVSNEGNVTLSNVVVNDPLLGGELAGPDSGDTDGDGLLDLDEIWIYSATYTITQDDIEVGTVTNQATATAIAPDQTEVSDLSGSAVDNDDPTETELCQNPGIALIKEFDFIDLDDNDCPTPGDLLLYSFQVANTGNQALTNVTITDPLVDVVGGPIDLDIGEIDTMTFTAEYEITLQDLIDGEVVNQATATGTTTDGQDVSDLSDNDSFLEDDPTIFSTGCVITLSVGTLEVEKTGTFNDENGDGNTQVGETITFNFAVTNTGSLPLYNIQLDDPLPGVVITGGPIEELLPGETDDDTFEGSYVITQEDIINGEVVNQATATAENILGQQITDLSDDPNDSTDIDEEGDGDPDDPTVTVLPIVLSNNFEIFNAISPDGDGLNDFMVIQGIEDYPQNNFKVFNRWGVQVFEVDGYDNNSRRFEGISEGRTTIQQGKRLPSGTYYYVLTFPGDNPGQSAYQGYLYINRN</sequence>
<feature type="domain" description="DUF7507" evidence="2">
    <location>
        <begin position="376"/>
        <end position="479"/>
    </location>
</feature>
<dbReference type="OrthoDB" id="599464at2"/>
<reference evidence="3 4" key="1">
    <citation type="submission" date="2016-11" db="EMBL/GenBank/DDBJ databases">
        <title>Trade-off between light-utilization and light-protection in marine flavobacteria.</title>
        <authorList>
            <person name="Kumagai Y."/>
        </authorList>
    </citation>
    <scope>NUCLEOTIDE SEQUENCE [LARGE SCALE GENOMIC DNA]</scope>
    <source>
        <strain evidence="3 4">NBRC 107741</strain>
    </source>
</reference>
<feature type="domain" description="DUF7507" evidence="2">
    <location>
        <begin position="13"/>
        <end position="103"/>
    </location>
</feature>
<name>A0A2S7KQC1_9FLAO</name>
<accession>A0A2S7KQC1</accession>
<dbReference type="InterPro" id="IPR047589">
    <property type="entry name" value="DUF11_rpt"/>
</dbReference>
<dbReference type="InterPro" id="IPR055354">
    <property type="entry name" value="DUF7507"/>
</dbReference>
<proteinExistence type="predicted"/>
<evidence type="ECO:0000256" key="1">
    <source>
        <dbReference type="SAM" id="MobiDB-lite"/>
    </source>
</evidence>
<dbReference type="AlphaFoldDB" id="A0A2S7KQC1"/>
<protein>
    <recommendedName>
        <fullName evidence="2">DUF7507 domain-containing protein</fullName>
    </recommendedName>
</protein>
<dbReference type="NCBIfam" id="TIGR01451">
    <property type="entry name" value="B_ant_repeat"/>
    <property type="match status" value="4"/>
</dbReference>
<dbReference type="Pfam" id="PF24346">
    <property type="entry name" value="DUF7507"/>
    <property type="match status" value="5"/>
</dbReference>
<keyword evidence="4" id="KW-1185">Reference proteome</keyword>
<feature type="domain" description="DUF7507" evidence="2">
    <location>
        <begin position="508"/>
        <end position="610"/>
    </location>
</feature>
<evidence type="ECO:0000259" key="2">
    <source>
        <dbReference type="Pfam" id="PF24346"/>
    </source>
</evidence>